<dbReference type="SMART" id="SM00530">
    <property type="entry name" value="HTH_XRE"/>
    <property type="match status" value="1"/>
</dbReference>
<protein>
    <submittedName>
        <fullName evidence="2">Helix-turn-helix domain protein</fullName>
    </submittedName>
</protein>
<feature type="domain" description="HTH cro/C1-type" evidence="1">
    <location>
        <begin position="82"/>
        <end position="136"/>
    </location>
</feature>
<name>A0A8S5P954_9CAUD</name>
<dbReference type="InterPro" id="IPR010982">
    <property type="entry name" value="Lambda_DNA-bd_dom_sf"/>
</dbReference>
<dbReference type="Gene3D" id="1.10.260.40">
    <property type="entry name" value="lambda repressor-like DNA-binding domains"/>
    <property type="match status" value="1"/>
</dbReference>
<dbReference type="EMBL" id="BK015368">
    <property type="protein sequence ID" value="DAE03506.1"/>
    <property type="molecule type" value="Genomic_DNA"/>
</dbReference>
<dbReference type="SUPFAM" id="SSF47413">
    <property type="entry name" value="lambda repressor-like DNA-binding domains"/>
    <property type="match status" value="1"/>
</dbReference>
<evidence type="ECO:0000259" key="1">
    <source>
        <dbReference type="PROSITE" id="PS50943"/>
    </source>
</evidence>
<organism evidence="2">
    <name type="scientific">Siphoviridae sp. ctpoI7</name>
    <dbReference type="NCBI Taxonomy" id="2825678"/>
    <lineage>
        <taxon>Viruses</taxon>
        <taxon>Duplodnaviria</taxon>
        <taxon>Heunggongvirae</taxon>
        <taxon>Uroviricota</taxon>
        <taxon>Caudoviricetes</taxon>
    </lineage>
</organism>
<evidence type="ECO:0000313" key="2">
    <source>
        <dbReference type="EMBL" id="DAE03506.1"/>
    </source>
</evidence>
<proteinExistence type="predicted"/>
<reference evidence="2" key="1">
    <citation type="journal article" date="2021" name="Proc. Natl. Acad. Sci. U.S.A.">
        <title>A Catalog of Tens of Thousands of Viruses from Human Metagenomes Reveals Hidden Associations with Chronic Diseases.</title>
        <authorList>
            <person name="Tisza M.J."/>
            <person name="Buck C.B."/>
        </authorList>
    </citation>
    <scope>NUCLEOTIDE SEQUENCE</scope>
    <source>
        <strain evidence="2">CtpoI7</strain>
    </source>
</reference>
<dbReference type="InterPro" id="IPR001387">
    <property type="entry name" value="Cro/C1-type_HTH"/>
</dbReference>
<dbReference type="CDD" id="cd00093">
    <property type="entry name" value="HTH_XRE"/>
    <property type="match status" value="1"/>
</dbReference>
<dbReference type="PROSITE" id="PS50943">
    <property type="entry name" value="HTH_CROC1"/>
    <property type="match status" value="1"/>
</dbReference>
<accession>A0A8S5P954</accession>
<sequence length="139" mass="16171">MKLIKLTDVYCGDTFYINSNCILSCEHKYHHESETWYTKVGLLYENAFEFWYVKETIEDIQSQLEGKPAEVYIDKHKVGKRIQAIRFAKGMDQKQFSDIIHATVSALSNWENGNNLPNKERLKNIADLAGITVQKLLER</sequence>
<dbReference type="Pfam" id="PF01381">
    <property type="entry name" value="HTH_3"/>
    <property type="match status" value="1"/>
</dbReference>
<dbReference type="GO" id="GO:0003677">
    <property type="term" value="F:DNA binding"/>
    <property type="evidence" value="ECO:0007669"/>
    <property type="project" value="InterPro"/>
</dbReference>